<evidence type="ECO:0000313" key="8">
    <source>
        <dbReference type="Proteomes" id="UP001375743"/>
    </source>
</evidence>
<evidence type="ECO:0000313" key="7">
    <source>
        <dbReference type="EMBL" id="MEK0085290.1"/>
    </source>
</evidence>
<organism evidence="7 8">
    <name type="scientific">Benzoatithermus flavus</name>
    <dbReference type="NCBI Taxonomy" id="3108223"/>
    <lineage>
        <taxon>Bacteria</taxon>
        <taxon>Pseudomonadati</taxon>
        <taxon>Pseudomonadota</taxon>
        <taxon>Alphaproteobacteria</taxon>
        <taxon>Geminicoccales</taxon>
        <taxon>Geminicoccaceae</taxon>
        <taxon>Benzoatithermus</taxon>
    </lineage>
</organism>
<dbReference type="Gene3D" id="3.100.10.20">
    <property type="entry name" value="CRISPR-associated endonuclease Cas1, N-terminal domain"/>
    <property type="match status" value="1"/>
</dbReference>
<dbReference type="InterPro" id="IPR002729">
    <property type="entry name" value="CRISPR-assoc_Cas1"/>
</dbReference>
<evidence type="ECO:0000256" key="2">
    <source>
        <dbReference type="ARBA" id="ARBA00022723"/>
    </source>
</evidence>
<accession>A0ABU8XY29</accession>
<dbReference type="EMBL" id="JBBLZC010000024">
    <property type="protein sequence ID" value="MEK0085290.1"/>
    <property type="molecule type" value="Genomic_DNA"/>
</dbReference>
<gene>
    <name evidence="7" type="ORF">U1T56_19230</name>
</gene>
<comment type="caution">
    <text evidence="7">The sequence shown here is derived from an EMBL/GenBank/DDBJ whole genome shotgun (WGS) entry which is preliminary data.</text>
</comment>
<evidence type="ECO:0000256" key="3">
    <source>
        <dbReference type="ARBA" id="ARBA00022759"/>
    </source>
</evidence>
<dbReference type="GO" id="GO:0016787">
    <property type="term" value="F:hydrolase activity"/>
    <property type="evidence" value="ECO:0007669"/>
    <property type="project" value="UniProtKB-KW"/>
</dbReference>
<evidence type="ECO:0000256" key="6">
    <source>
        <dbReference type="ARBA" id="ARBA00023118"/>
    </source>
</evidence>
<evidence type="ECO:0000256" key="1">
    <source>
        <dbReference type="ARBA" id="ARBA00022722"/>
    </source>
</evidence>
<dbReference type="GO" id="GO:0004519">
    <property type="term" value="F:endonuclease activity"/>
    <property type="evidence" value="ECO:0007669"/>
    <property type="project" value="UniProtKB-KW"/>
</dbReference>
<dbReference type="RefSeq" id="WP_418161139.1">
    <property type="nucleotide sequence ID" value="NZ_JBBLZC010000024.1"/>
</dbReference>
<keyword evidence="6" id="KW-0051">Antiviral defense</keyword>
<dbReference type="InterPro" id="IPR042211">
    <property type="entry name" value="CRISPR-assoc_Cas1_N"/>
</dbReference>
<dbReference type="Proteomes" id="UP001375743">
    <property type="component" value="Unassembled WGS sequence"/>
</dbReference>
<evidence type="ECO:0000256" key="4">
    <source>
        <dbReference type="ARBA" id="ARBA00022801"/>
    </source>
</evidence>
<sequence length="263" mass="28804">MIPLYVDGSAAPVRIVLDGPSLRLEQAGISDARWPLQRVTRLVVRGAVAWGDGALAACLGRGIPVSLLDGSGRTVGTCLPARARPSDTAQLLDEACAVGRLEEAYGNWRRAAERRAVLDLVRSLGLRPRDLRPASVRRALLAALDRLGAAWPGEMLLARLEALLDAELCRLLLEEGIGARFQSGDAEALVDLRRDLAGLLGWDLGRLAWRLAAYLARHGGKHRTELDVARRIARQFEAGREQRATATVRYLADLRRCLREFLP</sequence>
<keyword evidence="1" id="KW-0540">Nuclease</keyword>
<evidence type="ECO:0000256" key="5">
    <source>
        <dbReference type="ARBA" id="ARBA00022842"/>
    </source>
</evidence>
<keyword evidence="4 7" id="KW-0378">Hydrolase</keyword>
<keyword evidence="8" id="KW-1185">Reference proteome</keyword>
<proteinExistence type="predicted"/>
<keyword evidence="2" id="KW-0479">Metal-binding</keyword>
<reference evidence="7 8" key="1">
    <citation type="submission" date="2024-01" db="EMBL/GenBank/DDBJ databases">
        <title>Multi-omics insights into the function and evolution of sodium benzoate biodegradation pathways in Benzoatithermus flavus gen. nov., sp. nov. from hot spring.</title>
        <authorList>
            <person name="Hu C.-J."/>
            <person name="Li W.-J."/>
        </authorList>
    </citation>
    <scope>NUCLEOTIDE SEQUENCE [LARGE SCALE GENOMIC DNA]</scope>
    <source>
        <strain evidence="7 8">SYSU G07066</strain>
    </source>
</reference>
<keyword evidence="5" id="KW-0460">Magnesium</keyword>
<dbReference type="EC" id="3.1.-.-" evidence="7"/>
<dbReference type="Pfam" id="PF01867">
    <property type="entry name" value="Cas_Cas1"/>
    <property type="match status" value="1"/>
</dbReference>
<name>A0ABU8XY29_9PROT</name>
<protein>
    <submittedName>
        <fullName evidence="7">CRISPR-associated endonuclease Cas1</fullName>
        <ecNumber evidence="7">3.1.-.-</ecNumber>
    </submittedName>
</protein>
<keyword evidence="3 7" id="KW-0255">Endonuclease</keyword>